<feature type="region of interest" description="Disordered" evidence="2">
    <location>
        <begin position="375"/>
        <end position="404"/>
    </location>
</feature>
<dbReference type="EMBL" id="VRMN01000003">
    <property type="protein sequence ID" value="KAA8496157.1"/>
    <property type="molecule type" value="Genomic_DNA"/>
</dbReference>
<evidence type="ECO:0000256" key="1">
    <source>
        <dbReference type="ARBA" id="ARBA00005409"/>
    </source>
</evidence>
<dbReference type="Pfam" id="PF02358">
    <property type="entry name" value="Trehalose_PPase"/>
    <property type="match status" value="1"/>
</dbReference>
<gene>
    <name evidence="3" type="ORF">FVE85_2312</name>
</gene>
<feature type="compositionally biased region" description="Polar residues" evidence="2">
    <location>
        <begin position="45"/>
        <end position="54"/>
    </location>
</feature>
<feature type="compositionally biased region" description="Basic and acidic residues" evidence="2">
    <location>
        <begin position="215"/>
        <end position="241"/>
    </location>
</feature>
<accession>A0A5J4Z0C8</accession>
<feature type="region of interest" description="Disordered" evidence="2">
    <location>
        <begin position="212"/>
        <end position="283"/>
    </location>
</feature>
<name>A0A5J4Z0C8_PORPP</name>
<feature type="compositionally biased region" description="Basic and acidic residues" evidence="2">
    <location>
        <begin position="32"/>
        <end position="43"/>
    </location>
</feature>
<dbReference type="Pfam" id="PF00982">
    <property type="entry name" value="Glyco_transf_20"/>
    <property type="match status" value="1"/>
</dbReference>
<dbReference type="PANTHER" id="PTHR10788:SF106">
    <property type="entry name" value="BCDNA.GH08860"/>
    <property type="match status" value="1"/>
</dbReference>
<dbReference type="InterPro" id="IPR001830">
    <property type="entry name" value="Glyco_trans_20"/>
</dbReference>
<dbReference type="Gene3D" id="3.30.70.1020">
    <property type="entry name" value="Trehalose-6-phosphate phosphatase related protein, domain 2"/>
    <property type="match status" value="1"/>
</dbReference>
<feature type="compositionally biased region" description="Polar residues" evidence="2">
    <location>
        <begin position="1277"/>
        <end position="1298"/>
    </location>
</feature>
<feature type="region of interest" description="Disordered" evidence="2">
    <location>
        <begin position="67"/>
        <end position="89"/>
    </location>
</feature>
<proteinExistence type="inferred from homology"/>
<protein>
    <submittedName>
        <fullName evidence="3">Alpha,alpha-trehalose-phosphate synthase, UDP-forming A</fullName>
    </submittedName>
</protein>
<dbReference type="InterPro" id="IPR003337">
    <property type="entry name" value="Trehalose_PPase"/>
</dbReference>
<dbReference type="InterPro" id="IPR036412">
    <property type="entry name" value="HAD-like_sf"/>
</dbReference>
<evidence type="ECO:0000313" key="4">
    <source>
        <dbReference type="Proteomes" id="UP000324585"/>
    </source>
</evidence>
<dbReference type="Gene3D" id="3.40.50.1000">
    <property type="entry name" value="HAD superfamily/HAD-like"/>
    <property type="match status" value="1"/>
</dbReference>
<dbReference type="PANTHER" id="PTHR10788">
    <property type="entry name" value="TREHALOSE-6-PHOSPHATE SYNTHASE"/>
    <property type="match status" value="1"/>
</dbReference>
<comment type="similarity">
    <text evidence="1">In the N-terminal section; belongs to the glycosyltransferase 20 family.</text>
</comment>
<dbReference type="GO" id="GO:0003825">
    <property type="term" value="F:alpha,alpha-trehalose-phosphate synthase (UDP-forming) activity"/>
    <property type="evidence" value="ECO:0007669"/>
    <property type="project" value="TreeGrafter"/>
</dbReference>
<sequence length="1503" mass="165777">MEGKRERERERGEVWICDRKWGTVRCVTMAEDGPHDRGERAMPQRDNTSVENSRVSSILYNSEASAALARPSPVSLSPNSVDSAEREGGECAELVESLSALESSGFDSSQKPLTALPSTVVDEQFVTSIGLVSKEDGLDALGSDEADADAGPELLLSKRLAFSLEDAANAGSQEAAEALAELAASSHHPESGTFSIASQLSSAAAAYWAQNQQIQEEHQKQQHEQEHRQQQQQEDRNRGGKEQSVPPQGQPISSRKSPALNAAPVARPSPRSEATRTLPSPQLQALVRRASELTRDSGSVANSVAKHHREFSDIEEILFENLSSEAIQSRSLEEVLADADSLEQVLLSHLHDVLANLNAVRGKKRLLRNRRVSANSKAFGNEKDKNRRNGPLGNDAFEWSSAQEQQNPKRIISISACLPSIEERKNPLFSLHMPAAGFPPNAMGLVEEATDLNFVWVGRYLCDDPDQYPPGRNWRRVMSDHKDTHTHAHPLHSSHLYTAHGSAGGDYGSSTVSTSSAILSGSIAVRIPEELIESFSNFCNNTLWRLLHYDYDSLGDEKEEVEWEAYKAVNMRFAEVVAEFYEEGDLIWVHDYHLLLLPAMLRKRLWKAKIGAFLYVPFPSQEIFRILPQRVEVLRGILGADLVGFYTYAYSKQFVASCFRLLGLEGTPKGIETDEPGNRTCELGIYPGGSNVNALRRLRQSPIVHARVDEFQRSFAGMQIIVGIDYMDDLFAGLLHKLLAFGEFLRENPSFLGNVVLVQVGLELDDVSNESHGPFLNSLGIAHSSVQHLSTLVNEHVGRINAKYGTLTYSPVHFVRSRPNTVELVSLMAAGHVCIMSCVRDGMRLLPHDWTVCQHGGNMGPLILSNFSGSSQSFALAVHVNPWDTTAVATAYLDCLKMSPEEKRMRDDAAYRFVSTHTAQLWGTNFLEDLASVQVNQRWTGPLPAMQVPSMRDAFASSQKYRMLMFRLEGALMSHQNVVQLAAPSSSVLQLLSTLLDDTRNLVFVLTWRDRRIASRWFRRLLLYPNFGLISEDGCFVRWPAASAVPDGQPEHVAEDMISTQIADEDTIERMLEDALRAEQRVPERNQQDWNEIGDGAQTMTRRGSDTLVGGANGSENASSIRSADVFAGDVENVENSRRLLGKWESFVQGIALQERVPITDLTIVEGSSPAQWGTHASMYSHVPSPQFTINTRSPHDSRPRSPNSLSGSEVTYADGGVDDALPAASARFAAASDALENAADLGTANRASVPVPLPMPVPVPVPERSRSRNVHGGGSSTDLSRANSASGPRSFLSASGMSVSDRSPFRRFLVDSEHAPDVLEELVVSDTLEWKESVISVMKHFSERTPGAFLEEGEAIVTWHYHDADADFGKWQSRDLHRHLEAFMLRSVISSDQVAKWIRVCPVGADRVSSVERVCQVMCHLCDYFLYVGCDGTDNHVFETIRRNNGELLQKASFVGEVETVFVGSRGLNSSARYCVDSPAAFLDALRVIVGIAPPNLPSGRS</sequence>
<dbReference type="SUPFAM" id="SSF53756">
    <property type="entry name" value="UDP-Glycosyltransferase/glycogen phosphorylase"/>
    <property type="match status" value="1"/>
</dbReference>
<feature type="region of interest" description="Disordered" evidence="2">
    <location>
        <begin position="1247"/>
        <end position="1298"/>
    </location>
</feature>
<dbReference type="GO" id="GO:0005829">
    <property type="term" value="C:cytosol"/>
    <property type="evidence" value="ECO:0007669"/>
    <property type="project" value="TreeGrafter"/>
</dbReference>
<feature type="compositionally biased region" description="Polar residues" evidence="2">
    <location>
        <begin position="245"/>
        <end position="256"/>
    </location>
</feature>
<dbReference type="GO" id="GO:0005992">
    <property type="term" value="P:trehalose biosynthetic process"/>
    <property type="evidence" value="ECO:0007669"/>
    <property type="project" value="InterPro"/>
</dbReference>
<feature type="compositionally biased region" description="Polar residues" evidence="2">
    <location>
        <begin position="1184"/>
        <end position="1193"/>
    </location>
</feature>
<organism evidence="3 4">
    <name type="scientific">Porphyridium purpureum</name>
    <name type="common">Red alga</name>
    <name type="synonym">Porphyridium cruentum</name>
    <dbReference type="NCBI Taxonomy" id="35688"/>
    <lineage>
        <taxon>Eukaryota</taxon>
        <taxon>Rhodophyta</taxon>
        <taxon>Bangiophyceae</taxon>
        <taxon>Porphyridiales</taxon>
        <taxon>Porphyridiaceae</taxon>
        <taxon>Porphyridium</taxon>
    </lineage>
</organism>
<evidence type="ECO:0000313" key="3">
    <source>
        <dbReference type="EMBL" id="KAA8496157.1"/>
    </source>
</evidence>
<dbReference type="OrthoDB" id="1130at2759"/>
<feature type="compositionally biased region" description="Pro residues" evidence="2">
    <location>
        <begin position="1252"/>
        <end position="1262"/>
    </location>
</feature>
<dbReference type="CDD" id="cd03788">
    <property type="entry name" value="GT20_TPS"/>
    <property type="match status" value="1"/>
</dbReference>
<dbReference type="InterPro" id="IPR023214">
    <property type="entry name" value="HAD_sf"/>
</dbReference>
<reference evidence="4" key="1">
    <citation type="journal article" date="2019" name="Nat. Commun.">
        <title>Expansion of phycobilisome linker gene families in mesophilic red algae.</title>
        <authorList>
            <person name="Lee J."/>
            <person name="Kim D."/>
            <person name="Bhattacharya D."/>
            <person name="Yoon H.S."/>
        </authorList>
    </citation>
    <scope>NUCLEOTIDE SEQUENCE [LARGE SCALE GENOMIC DNA]</scope>
    <source>
        <strain evidence="4">CCMP 1328</strain>
    </source>
</reference>
<feature type="region of interest" description="Disordered" evidence="2">
    <location>
        <begin position="31"/>
        <end position="54"/>
    </location>
</feature>
<dbReference type="SUPFAM" id="SSF56784">
    <property type="entry name" value="HAD-like"/>
    <property type="match status" value="1"/>
</dbReference>
<keyword evidence="4" id="KW-1185">Reference proteome</keyword>
<dbReference type="Gene3D" id="3.40.50.2000">
    <property type="entry name" value="Glycogen Phosphorylase B"/>
    <property type="match status" value="2"/>
</dbReference>
<dbReference type="GO" id="GO:0004805">
    <property type="term" value="F:trehalose-phosphatase activity"/>
    <property type="evidence" value="ECO:0007669"/>
    <property type="project" value="TreeGrafter"/>
</dbReference>
<dbReference type="Proteomes" id="UP000324585">
    <property type="component" value="Unassembled WGS sequence"/>
</dbReference>
<evidence type="ECO:0000256" key="2">
    <source>
        <dbReference type="SAM" id="MobiDB-lite"/>
    </source>
</evidence>
<feature type="compositionally biased region" description="Polar residues" evidence="2">
    <location>
        <begin position="1201"/>
        <end position="1210"/>
    </location>
</feature>
<feature type="region of interest" description="Disordered" evidence="2">
    <location>
        <begin position="1176"/>
        <end position="1212"/>
    </location>
</feature>
<comment type="caution">
    <text evidence="3">The sequence shown here is derived from an EMBL/GenBank/DDBJ whole genome shotgun (WGS) entry which is preliminary data.</text>
</comment>